<gene>
    <name evidence="1" type="ORF">NYR54_08720</name>
</gene>
<sequence length="329" mass="35878">MSPDWIHFLKPRVGDLRQLANVRRIVLDDGTERGVRALSFSTGGGLDFWVLTDRSMDIGTLSWQGVQIAWQAASGFCAPALLDPERDQGYGFRRGFSGFLVTCGLDHIRQPVDGYPLHGRFPFTPARLTAYGEDWENGEPMLFCEGEVVQSRYGGEALRLKRRIEAPVGGASIRILDTVENLGAGAVAQASLYHFNLGFPVVASGTVMEWNGERILGPIELPDDDGLMPARTWPASTAGEAQCIVRSPANAEMPGMAVSFTFDAATLGHLQVWHDLRQHAGVLSIEPCNSPWPQEENVAPQMLQPGESRHFRLEVAVAGTAPRPFPSAG</sequence>
<name>A0A9X2X957_9HYPH</name>
<dbReference type="AlphaFoldDB" id="A0A9X2X957"/>
<dbReference type="Pfam" id="PF14486">
    <property type="entry name" value="DUF4432"/>
    <property type="match status" value="1"/>
</dbReference>
<dbReference type="RefSeq" id="WP_261515245.1">
    <property type="nucleotide sequence ID" value="NZ_JAODNV010000009.1"/>
</dbReference>
<protein>
    <submittedName>
        <fullName evidence="1">DUF4432 family protein</fullName>
    </submittedName>
</protein>
<dbReference type="Proteomes" id="UP001149009">
    <property type="component" value="Unassembled WGS sequence"/>
</dbReference>
<dbReference type="EMBL" id="JAODNV010000009">
    <property type="protein sequence ID" value="MCT8990374.1"/>
    <property type="molecule type" value="Genomic_DNA"/>
</dbReference>
<organism evidence="1 2">
    <name type="scientific">Chelativorans petroleitrophicus</name>
    <dbReference type="NCBI Taxonomy" id="2975484"/>
    <lineage>
        <taxon>Bacteria</taxon>
        <taxon>Pseudomonadati</taxon>
        <taxon>Pseudomonadota</taxon>
        <taxon>Alphaproteobacteria</taxon>
        <taxon>Hyphomicrobiales</taxon>
        <taxon>Phyllobacteriaceae</taxon>
        <taxon>Chelativorans</taxon>
    </lineage>
</organism>
<accession>A0A9X2X957</accession>
<dbReference type="Gene3D" id="2.70.98.10">
    <property type="match status" value="1"/>
</dbReference>
<reference evidence="1" key="1">
    <citation type="submission" date="2022-08" db="EMBL/GenBank/DDBJ databases">
        <title>Chelativorans sichuanense sp. nov., a paraffin oil-degrading bacterium isolated from a mixture of oil-based drill cuttings and paddy soil.</title>
        <authorList>
            <person name="Yu J."/>
            <person name="Liu H."/>
            <person name="Chen Q."/>
        </authorList>
    </citation>
    <scope>NUCLEOTIDE SEQUENCE</scope>
    <source>
        <strain evidence="1">SCAU 2101</strain>
    </source>
</reference>
<evidence type="ECO:0000313" key="1">
    <source>
        <dbReference type="EMBL" id="MCT8990374.1"/>
    </source>
</evidence>
<proteinExistence type="predicted"/>
<dbReference type="InterPro" id="IPR014718">
    <property type="entry name" value="GH-type_carb-bd"/>
</dbReference>
<comment type="caution">
    <text evidence="1">The sequence shown here is derived from an EMBL/GenBank/DDBJ whole genome shotgun (WGS) entry which is preliminary data.</text>
</comment>
<dbReference type="GO" id="GO:0030246">
    <property type="term" value="F:carbohydrate binding"/>
    <property type="evidence" value="ECO:0007669"/>
    <property type="project" value="InterPro"/>
</dbReference>
<evidence type="ECO:0000313" key="2">
    <source>
        <dbReference type="Proteomes" id="UP001149009"/>
    </source>
</evidence>
<dbReference type="InterPro" id="IPR027839">
    <property type="entry name" value="DUF4432"/>
</dbReference>
<keyword evidence="2" id="KW-1185">Reference proteome</keyword>